<dbReference type="Proteomes" id="UP000057981">
    <property type="component" value="Chromosome"/>
</dbReference>
<keyword evidence="2" id="KW-1185">Reference proteome</keyword>
<dbReference type="RefSeq" id="WP_054727295.1">
    <property type="nucleotide sequence ID" value="NZ_CP012898.1"/>
</dbReference>
<evidence type="ECO:0000313" key="2">
    <source>
        <dbReference type="Proteomes" id="UP000057981"/>
    </source>
</evidence>
<dbReference type="OrthoDB" id="1432066at2"/>
<reference evidence="1 2" key="1">
    <citation type="submission" date="2015-10" db="EMBL/GenBank/DDBJ databases">
        <authorList>
            <person name="Gilbert D.G."/>
        </authorList>
    </citation>
    <scope>NUCLEOTIDE SEQUENCE [LARGE SCALE GENOMIC DNA]</scope>
    <source>
        <strain evidence="2">HZ-22</strain>
    </source>
</reference>
<accession>A0A0P0DAY0</accession>
<dbReference type="AlphaFoldDB" id="A0A0P0DAY0"/>
<evidence type="ECO:0000313" key="1">
    <source>
        <dbReference type="EMBL" id="ALJ05226.1"/>
    </source>
</evidence>
<dbReference type="STRING" id="1736674.APS56_08860"/>
<gene>
    <name evidence="1" type="ORF">APS56_08860</name>
</gene>
<dbReference type="PROSITE" id="PS51257">
    <property type="entry name" value="PROKAR_LIPOPROTEIN"/>
    <property type="match status" value="1"/>
</dbReference>
<dbReference type="EMBL" id="CP012898">
    <property type="protein sequence ID" value="ALJ05226.1"/>
    <property type="molecule type" value="Genomic_DNA"/>
</dbReference>
<organism evidence="1 2">
    <name type="scientific">Pseudalgibacter alginicilyticus</name>
    <dbReference type="NCBI Taxonomy" id="1736674"/>
    <lineage>
        <taxon>Bacteria</taxon>
        <taxon>Pseudomonadati</taxon>
        <taxon>Bacteroidota</taxon>
        <taxon>Flavobacteriia</taxon>
        <taxon>Flavobacteriales</taxon>
        <taxon>Flavobacteriaceae</taxon>
        <taxon>Pseudalgibacter</taxon>
    </lineage>
</organism>
<dbReference type="KEGG" id="ahz:APS56_08860"/>
<name>A0A0P0DAY0_9FLAO</name>
<proteinExistence type="predicted"/>
<protein>
    <submittedName>
        <fullName evidence="1">Uncharacterized protein</fullName>
    </submittedName>
</protein>
<sequence length="147" mass="17323">MKTNYLILIILIVGFYSCKPDKKYSDYNKNDFYEVQGIIKSANPTSYPFDHSIAKNVSFIYFLDRPNPKKGIEKNLEMFEAQKDYPLIVLVHKNDEDISFYGSVGILKNLNIKEKEFLYKHFQTQMEKFKKETPDNIYNALIKDSIK</sequence>